<dbReference type="Gene3D" id="2.40.160.50">
    <property type="entry name" value="membrane protein fhac: a member of the omp85/tpsb transporter family"/>
    <property type="match status" value="1"/>
</dbReference>
<dbReference type="Pfam" id="PF07244">
    <property type="entry name" value="POTRA"/>
    <property type="match status" value="2"/>
</dbReference>
<keyword evidence="2" id="KW-0812">Transmembrane</keyword>
<dbReference type="InterPro" id="IPR039910">
    <property type="entry name" value="D15-like"/>
</dbReference>
<keyword evidence="3 6" id="KW-0732">Signal</keyword>
<name>A0ABS8F1N7_9FIRM</name>
<dbReference type="InterPro" id="IPR000184">
    <property type="entry name" value="Bac_surfAg_D15"/>
</dbReference>
<gene>
    <name evidence="8" type="ORF">LKD20_04150</name>
</gene>
<dbReference type="Pfam" id="PF01103">
    <property type="entry name" value="Omp85"/>
    <property type="match status" value="1"/>
</dbReference>
<keyword evidence="4" id="KW-0472">Membrane</keyword>
<dbReference type="PROSITE" id="PS51779">
    <property type="entry name" value="POTRA"/>
    <property type="match status" value="1"/>
</dbReference>
<dbReference type="EMBL" id="JAJEQD010000006">
    <property type="protein sequence ID" value="MCC2156343.1"/>
    <property type="molecule type" value="Genomic_DNA"/>
</dbReference>
<evidence type="ECO:0000313" key="9">
    <source>
        <dbReference type="Proteomes" id="UP001198241"/>
    </source>
</evidence>
<organism evidence="8 9">
    <name type="scientific">Veillonella fallax</name>
    <dbReference type="NCBI Taxonomy" id="2881272"/>
    <lineage>
        <taxon>Bacteria</taxon>
        <taxon>Bacillati</taxon>
        <taxon>Bacillota</taxon>
        <taxon>Negativicutes</taxon>
        <taxon>Veillonellales</taxon>
        <taxon>Veillonellaceae</taxon>
        <taxon>Veillonella</taxon>
    </lineage>
</organism>
<keyword evidence="5" id="KW-0998">Cell outer membrane</keyword>
<accession>A0ABS8F1N7</accession>
<dbReference type="RefSeq" id="WP_227720987.1">
    <property type="nucleotide sequence ID" value="NZ_JAJEQD010000006.1"/>
</dbReference>
<evidence type="ECO:0000259" key="7">
    <source>
        <dbReference type="PROSITE" id="PS51779"/>
    </source>
</evidence>
<evidence type="ECO:0000256" key="1">
    <source>
        <dbReference type="ARBA" id="ARBA00004370"/>
    </source>
</evidence>
<comment type="caution">
    <text evidence="8">The sequence shown here is derived from an EMBL/GenBank/DDBJ whole genome shotgun (WGS) entry which is preliminary data.</text>
</comment>
<evidence type="ECO:0000313" key="8">
    <source>
        <dbReference type="EMBL" id="MCC2156343.1"/>
    </source>
</evidence>
<evidence type="ECO:0000256" key="3">
    <source>
        <dbReference type="ARBA" id="ARBA00022729"/>
    </source>
</evidence>
<evidence type="ECO:0000256" key="6">
    <source>
        <dbReference type="SAM" id="SignalP"/>
    </source>
</evidence>
<sequence>MFKPKAYKSMLAASVLTAVMGTGSVFAAEVQAGYTPDLNNTTTTSAATTNDATTTQAVYNADAATPATTQDETDAAILAARGDTTVSSDGTVVRGSDGTVTVNNAALKTDDKQVKMVSKTTGGTDLDKAAENGQTQAVTTVEAQYVTSANAESINPYVGKLITGLSISGVTAEQQAQLLPILTEKIGDAVSVDGVFKDVTNLGNTGYFSEVNPVFTTVPEGVKLDFAVTVNPITTGVAFEGNTVYTSEVLTKFMDLQPGQVLNSVYVGQKVQGINAAYARDGYMLAHVDGIRVDDQGVLHVHIVEGIVEDIVPAGNKKTRDKVITREFVQKKGKPFNKFLVRRSVERVYNLGFFDDVNVRMLPGDQDPNNVIIEIDVLEHKTGTITLGAGYSKSDGLMGIIEFGEDNFRGTGDKFKVHWEIGGKKKYKNYQISYLKPWIDSKGTSLGFSFFNREDEYTDYNEDGNEVAEYNKKSRGFNISFGRQTGEYTRDYLTLESRKDTYKWDSDDSSGYRYDTDAISNTTGSGNDWNNTNPSTGGSWNFASNNYVKNNFGRINSITWQKVYDSRDNIYEPTRGRRISYTAQWAGHGLGGDFDFYKFTAEARMYKKLVAKNVLAFRARGGFIQGDAPYSQLFTLGGADSLRGYEDDQFRGKYMYNATLEFRFPIVKKVSGVLFTDIGDAWDAPNVTWYNSKKTFNYGVGAGVRITTPIGPVKLDYGVGKHKNKFHFSFGTQF</sequence>
<feature type="domain" description="POTRA" evidence="7">
    <location>
        <begin position="232"/>
        <end position="306"/>
    </location>
</feature>
<dbReference type="InterPro" id="IPR010827">
    <property type="entry name" value="BamA/TamA_POTRA"/>
</dbReference>
<protein>
    <submittedName>
        <fullName evidence="8">BamA/TamA family outer membrane protein</fullName>
    </submittedName>
</protein>
<evidence type="ECO:0000256" key="5">
    <source>
        <dbReference type="ARBA" id="ARBA00023237"/>
    </source>
</evidence>
<dbReference type="PANTHER" id="PTHR12815:SF47">
    <property type="entry name" value="TRANSLOCATION AND ASSEMBLY MODULE SUBUNIT TAMA"/>
    <property type="match status" value="1"/>
</dbReference>
<feature type="signal peptide" evidence="6">
    <location>
        <begin position="1"/>
        <end position="27"/>
    </location>
</feature>
<feature type="chain" id="PRO_5045404365" evidence="6">
    <location>
        <begin position="28"/>
        <end position="734"/>
    </location>
</feature>
<dbReference type="InterPro" id="IPR034746">
    <property type="entry name" value="POTRA"/>
</dbReference>
<dbReference type="Proteomes" id="UP001198241">
    <property type="component" value="Unassembled WGS sequence"/>
</dbReference>
<evidence type="ECO:0000256" key="2">
    <source>
        <dbReference type="ARBA" id="ARBA00022692"/>
    </source>
</evidence>
<dbReference type="PANTHER" id="PTHR12815">
    <property type="entry name" value="SORTING AND ASSEMBLY MACHINERY SAMM50 PROTEIN FAMILY MEMBER"/>
    <property type="match status" value="1"/>
</dbReference>
<proteinExistence type="predicted"/>
<comment type="subcellular location">
    <subcellularLocation>
        <location evidence="1">Membrane</location>
    </subcellularLocation>
</comment>
<reference evidence="8 9" key="1">
    <citation type="submission" date="2021-10" db="EMBL/GenBank/DDBJ databases">
        <title>Anaerobic single-cell dispensing facilitates the cultivation of human gut bacteria.</title>
        <authorList>
            <person name="Afrizal A."/>
        </authorList>
    </citation>
    <scope>NUCLEOTIDE SEQUENCE [LARGE SCALE GENOMIC DNA]</scope>
    <source>
        <strain evidence="8 9">CLA-AA-H247</strain>
    </source>
</reference>
<keyword evidence="9" id="KW-1185">Reference proteome</keyword>
<evidence type="ECO:0000256" key="4">
    <source>
        <dbReference type="ARBA" id="ARBA00023136"/>
    </source>
</evidence>
<dbReference type="Gene3D" id="3.10.20.310">
    <property type="entry name" value="membrane protein fhac"/>
    <property type="match status" value="3"/>
</dbReference>